<evidence type="ECO:0000313" key="3">
    <source>
        <dbReference type="Proteomes" id="UP001259803"/>
    </source>
</evidence>
<accession>A0ABU2ZEQ3</accession>
<evidence type="ECO:0008006" key="4">
    <source>
        <dbReference type="Google" id="ProtNLM"/>
    </source>
</evidence>
<gene>
    <name evidence="2" type="ORF">RM533_00650</name>
</gene>
<name>A0ABU2ZEQ3_9SPHN</name>
<feature type="region of interest" description="Disordered" evidence="1">
    <location>
        <begin position="115"/>
        <end position="141"/>
    </location>
</feature>
<proteinExistence type="predicted"/>
<feature type="region of interest" description="Disordered" evidence="1">
    <location>
        <begin position="60"/>
        <end position="87"/>
    </location>
</feature>
<organism evidence="2 3">
    <name type="scientific">Croceicoccus esteveae</name>
    <dbReference type="NCBI Taxonomy" id="3075597"/>
    <lineage>
        <taxon>Bacteria</taxon>
        <taxon>Pseudomonadati</taxon>
        <taxon>Pseudomonadota</taxon>
        <taxon>Alphaproteobacteria</taxon>
        <taxon>Sphingomonadales</taxon>
        <taxon>Erythrobacteraceae</taxon>
        <taxon>Croceicoccus</taxon>
    </lineage>
</organism>
<protein>
    <recommendedName>
        <fullName evidence="4">Flagellar hook-length control protein-like C-terminal domain-containing protein</fullName>
    </recommendedName>
</protein>
<sequence>MITNHQTAGTRTSGTTEVRMLAPVNARSAQTPVHASDAGARAEFKALVSAAVASIVQTPAGKDSVQADAVEDGEAAETGGNLLPEDRQTAATPAVADPAVTMTPVLSFSSFGHEAAPQSGAAGVDSDAALPPALIPPQSLADGTNQARIGMQQPLITSVQPGEPSALHGKNPDGAAATQVGFPAPFVTAPSEGGALPKTDAATGTPALQPDLRMAAQATGTLVSGDFNDGADSPPVLRDTASAAGLLKEPSYVALAARALDDKAQLKPAVLDAAGEVLMRDTRSDASAPLPISGRPATNLDGPQEFGALLDRLTQARASGQPGTVRLNVQHQDFGPVSIRLEAGSTAQALNVTLASADVNFVPAVHAAIAERSLAERLGAELARQDNAANQSSSNQNSGPGAGRQQFDGLSHGENGQGHPPAGKQTAPHGDQDGLPKRSENLASEESLSVDTQPLTRDSPAGAAKRGIYI</sequence>
<reference evidence="2 3" key="1">
    <citation type="submission" date="2023-09" db="EMBL/GenBank/DDBJ databases">
        <authorList>
            <person name="Rey-Velasco X."/>
        </authorList>
    </citation>
    <scope>NUCLEOTIDE SEQUENCE [LARGE SCALE GENOMIC DNA]</scope>
    <source>
        <strain evidence="2 3">F390</strain>
    </source>
</reference>
<dbReference type="Proteomes" id="UP001259803">
    <property type="component" value="Unassembled WGS sequence"/>
</dbReference>
<dbReference type="RefSeq" id="WP_311339256.1">
    <property type="nucleotide sequence ID" value="NZ_JAVRHS010000001.1"/>
</dbReference>
<dbReference type="EMBL" id="JAVRHS010000001">
    <property type="protein sequence ID" value="MDT0574686.1"/>
    <property type="molecule type" value="Genomic_DNA"/>
</dbReference>
<evidence type="ECO:0000256" key="1">
    <source>
        <dbReference type="SAM" id="MobiDB-lite"/>
    </source>
</evidence>
<comment type="caution">
    <text evidence="2">The sequence shown here is derived from an EMBL/GenBank/DDBJ whole genome shotgun (WGS) entry which is preliminary data.</text>
</comment>
<feature type="region of interest" description="Disordered" evidence="1">
    <location>
        <begin position="158"/>
        <end position="179"/>
    </location>
</feature>
<feature type="compositionally biased region" description="Basic and acidic residues" evidence="1">
    <location>
        <begin position="430"/>
        <end position="440"/>
    </location>
</feature>
<keyword evidence="3" id="KW-1185">Reference proteome</keyword>
<evidence type="ECO:0000313" key="2">
    <source>
        <dbReference type="EMBL" id="MDT0574686.1"/>
    </source>
</evidence>
<feature type="compositionally biased region" description="Low complexity" evidence="1">
    <location>
        <begin position="387"/>
        <end position="398"/>
    </location>
</feature>
<feature type="region of interest" description="Disordered" evidence="1">
    <location>
        <begin position="385"/>
        <end position="470"/>
    </location>
</feature>
<feature type="compositionally biased region" description="Polar residues" evidence="1">
    <location>
        <begin position="441"/>
        <end position="456"/>
    </location>
</feature>